<feature type="domain" description="MobA/MobL protein" evidence="5">
    <location>
        <begin position="18"/>
        <end position="239"/>
    </location>
</feature>
<keyword evidence="3" id="KW-0175">Coiled coil</keyword>
<dbReference type="EMBL" id="JBHTGR010000013">
    <property type="protein sequence ID" value="MFC7747076.1"/>
    <property type="molecule type" value="Genomic_DNA"/>
</dbReference>
<accession>A0ABW2UTB8</accession>
<dbReference type="InterPro" id="IPR005053">
    <property type="entry name" value="MobA_MobL"/>
</dbReference>
<organism evidence="6 7">
    <name type="scientific">Lentibacillus kimchii</name>
    <dbReference type="NCBI Taxonomy" id="1542911"/>
    <lineage>
        <taxon>Bacteria</taxon>
        <taxon>Bacillati</taxon>
        <taxon>Bacillota</taxon>
        <taxon>Bacilli</taxon>
        <taxon>Bacillales</taxon>
        <taxon>Bacillaceae</taxon>
        <taxon>Lentibacillus</taxon>
    </lineage>
</organism>
<gene>
    <name evidence="6" type="ORF">ACFQU8_07480</name>
</gene>
<feature type="compositionally biased region" description="Basic residues" evidence="4">
    <location>
        <begin position="658"/>
        <end position="672"/>
    </location>
</feature>
<evidence type="ECO:0000313" key="7">
    <source>
        <dbReference type="Proteomes" id="UP001596620"/>
    </source>
</evidence>
<feature type="coiled-coil region" evidence="3">
    <location>
        <begin position="342"/>
        <end position="414"/>
    </location>
</feature>
<dbReference type="RefSeq" id="WP_382358595.1">
    <property type="nucleotide sequence ID" value="NZ_JBHTGR010000013.1"/>
</dbReference>
<evidence type="ECO:0000256" key="1">
    <source>
        <dbReference type="ARBA" id="ARBA00010873"/>
    </source>
</evidence>
<keyword evidence="2" id="KW-0184">Conjugation</keyword>
<evidence type="ECO:0000256" key="2">
    <source>
        <dbReference type="ARBA" id="ARBA00022971"/>
    </source>
</evidence>
<protein>
    <submittedName>
        <fullName evidence="6">MobA/MobL family protein</fullName>
    </submittedName>
</protein>
<evidence type="ECO:0000313" key="6">
    <source>
        <dbReference type="EMBL" id="MFC7747076.1"/>
    </source>
</evidence>
<reference evidence="7" key="1">
    <citation type="journal article" date="2019" name="Int. J. Syst. Evol. Microbiol.">
        <title>The Global Catalogue of Microorganisms (GCM) 10K type strain sequencing project: providing services to taxonomists for standard genome sequencing and annotation.</title>
        <authorList>
            <consortium name="The Broad Institute Genomics Platform"/>
            <consortium name="The Broad Institute Genome Sequencing Center for Infectious Disease"/>
            <person name="Wu L."/>
            <person name="Ma J."/>
        </authorList>
    </citation>
    <scope>NUCLEOTIDE SEQUENCE [LARGE SCALE GENOMIC DNA]</scope>
    <source>
        <strain evidence="7">JCM 30234</strain>
    </source>
</reference>
<proteinExistence type="inferred from homology"/>
<dbReference type="Pfam" id="PF03389">
    <property type="entry name" value="MobA_MobL"/>
    <property type="match status" value="1"/>
</dbReference>
<evidence type="ECO:0000259" key="5">
    <source>
        <dbReference type="Pfam" id="PF03389"/>
    </source>
</evidence>
<dbReference type="Gene3D" id="3.30.930.30">
    <property type="match status" value="1"/>
</dbReference>
<evidence type="ECO:0000256" key="4">
    <source>
        <dbReference type="SAM" id="MobiDB-lite"/>
    </source>
</evidence>
<feature type="region of interest" description="Disordered" evidence="4">
    <location>
        <begin position="604"/>
        <end position="627"/>
    </location>
</feature>
<name>A0ABW2UTB8_9BACI</name>
<comment type="caution">
    <text evidence="6">The sequence shown here is derived from an EMBL/GenBank/DDBJ whole genome shotgun (WGS) entry which is preliminary data.</text>
</comment>
<keyword evidence="7" id="KW-1185">Reference proteome</keyword>
<comment type="similarity">
    <text evidence="1">Belongs to the MobA/MobL family.</text>
</comment>
<sequence>MANGYYMFNCQIVNKGIQSAVAMAAYRSDQKLYCDEDGLTKSYKLHEVEPESFILKPDHAPEWAGDRETLWNEVEAFEKHDHAQIARNVMMPLPKEMTREQQTETAKEYIQENFIQEGVVADVSIHRDEEHNPHAHVLLTVRPLDENGQFETRKSKRVPVLDDQGNQLYDDKGWRRTRSVKMNNWHTKETLLKWRENWAAKLNEKAKQFHIDKEYSHKSYKDQGKTQKPLWRLSRQEYQFEARRKEALEKEDKAYAPKTFFAQQNEAVKAYNQEHQAVIHLEDYKTDKDFQTFLNDVRKRDHASDDEVEATKLLVDRAKGYVDYDVAKQLYADFHQTNNKWAKKLERDFKQLDAEKDLYQSIVEEYNQNPSSAQLFGYTTENFKEEMTNDLENYKHHYAQKEEEQAKFEELKRATEMSLKHQRRLLHEEFSAVYETDKSFSDEEKYFAVNQLKRHNNYIPENHIEDEYRKYSNVEESRHYIPAWKQAHDMMKSIRIYDNTINKIENTNLTKLDPETIKRKLIQSNSFQNLKESYEQQVKDLEPMIDHEMERYLPYQADMKDLPIQTKTALLEGYYNLPQEKQEAISGHDLMKQVFCENELKAEHSMMQSQEADNDRDRESYRMVSQESQEISDGLTAVLYEFENLEAMDDEYGQKQRQAQKKRHIKKGGKTK</sequence>
<dbReference type="Proteomes" id="UP001596620">
    <property type="component" value="Unassembled WGS sequence"/>
</dbReference>
<evidence type="ECO:0000256" key="3">
    <source>
        <dbReference type="SAM" id="Coils"/>
    </source>
</evidence>
<feature type="region of interest" description="Disordered" evidence="4">
    <location>
        <begin position="651"/>
        <end position="672"/>
    </location>
</feature>